<accession>A0ABT4JP23</accession>
<proteinExistence type="predicted"/>
<evidence type="ECO:0000313" key="3">
    <source>
        <dbReference type="Proteomes" id="UP001149719"/>
    </source>
</evidence>
<name>A0ABT4JP23_9GAMM</name>
<sequence length="147" mass="16769">MTSHNRLPMPSGLYINRDKPLSFTFEGQIYQGVEGDTIASALIANDQWLMSRSFKYHRPRGPLTMAGQDANTLVQLKNEPNVLADKQVISNRLEVLGQNYNGSLEKDKDAKLGYAGRFMPVGFYYRAFYKPLGVWDKWEPLIRKKPA</sequence>
<organism evidence="2 3">
    <name type="scientific">Marinomonas phaeophyticola</name>
    <dbReference type="NCBI Taxonomy" id="3004091"/>
    <lineage>
        <taxon>Bacteria</taxon>
        <taxon>Pseudomonadati</taxon>
        <taxon>Pseudomonadota</taxon>
        <taxon>Gammaproteobacteria</taxon>
        <taxon>Oceanospirillales</taxon>
        <taxon>Oceanospirillaceae</taxon>
        <taxon>Marinomonas</taxon>
    </lineage>
</organism>
<dbReference type="InterPro" id="IPR042204">
    <property type="entry name" value="2Fe-2S-bd_N"/>
</dbReference>
<evidence type="ECO:0000256" key="1">
    <source>
        <dbReference type="ARBA" id="ARBA00023002"/>
    </source>
</evidence>
<dbReference type="Gene3D" id="3.10.20.440">
    <property type="entry name" value="2Fe-2S iron-sulphur cluster binding domain, sarcosine oxidase, alpha subunit, N-terminal domain"/>
    <property type="match status" value="1"/>
</dbReference>
<dbReference type="RefSeq" id="WP_269121757.1">
    <property type="nucleotide sequence ID" value="NZ_JAPUBN010000001.1"/>
</dbReference>
<evidence type="ECO:0000313" key="2">
    <source>
        <dbReference type="EMBL" id="MCZ2720112.1"/>
    </source>
</evidence>
<dbReference type="Proteomes" id="UP001149719">
    <property type="component" value="Unassembled WGS sequence"/>
</dbReference>
<keyword evidence="1" id="KW-0560">Oxidoreductase</keyword>
<gene>
    <name evidence="2" type="ORF">O1D97_00265</name>
</gene>
<keyword evidence="3" id="KW-1185">Reference proteome</keyword>
<dbReference type="EMBL" id="JAPUBN010000001">
    <property type="protein sequence ID" value="MCZ2720112.1"/>
    <property type="molecule type" value="Genomic_DNA"/>
</dbReference>
<comment type="caution">
    <text evidence="2">The sequence shown here is derived from an EMBL/GenBank/DDBJ whole genome shotgun (WGS) entry which is preliminary data.</text>
</comment>
<protein>
    <submittedName>
        <fullName evidence="2">2Fe-2S iron-sulfur cluster-binding protein</fullName>
    </submittedName>
</protein>
<reference evidence="2" key="1">
    <citation type="submission" date="2022-12" db="EMBL/GenBank/DDBJ databases">
        <title>Marinomonas 15G1-11 sp. nov, isolated from marine algae.</title>
        <authorList>
            <person name="Butt M."/>
            <person name="Choi D.G."/>
            <person name="Kim J.M."/>
            <person name="Lee J.K."/>
            <person name="Baek J.H."/>
            <person name="Jeon C.O."/>
        </authorList>
    </citation>
    <scope>NUCLEOTIDE SEQUENCE</scope>
    <source>
        <strain evidence="2">15G1-11</strain>
    </source>
</reference>
<dbReference type="Pfam" id="PF13510">
    <property type="entry name" value="Fer2_4"/>
    <property type="match status" value="1"/>
</dbReference>